<reference evidence="2" key="1">
    <citation type="submission" date="2018-01" db="EMBL/GenBank/DDBJ databases">
        <title>Genome sequnecing of Lactobacillus formosensis KACC 18721.</title>
        <authorList>
            <person name="Kim S.-J."/>
            <person name="Heo J."/>
        </authorList>
    </citation>
    <scope>NUCLEOTIDE SEQUENCE</scope>
    <source>
        <strain evidence="2">KACC 18721</strain>
    </source>
</reference>
<dbReference type="PROSITE" id="PS51257">
    <property type="entry name" value="PROKAR_LIPOPROTEIN"/>
    <property type="match status" value="1"/>
</dbReference>
<comment type="caution">
    <text evidence="2">The sequence shown here is derived from an EMBL/GenBank/DDBJ whole genome shotgun (WGS) entry which is preliminary data.</text>
</comment>
<feature type="compositionally biased region" description="Low complexity" evidence="1">
    <location>
        <begin position="279"/>
        <end position="301"/>
    </location>
</feature>
<dbReference type="EMBL" id="PPWZ01000022">
    <property type="protein sequence ID" value="POH37314.1"/>
    <property type="molecule type" value="Genomic_DNA"/>
</dbReference>
<feature type="region of interest" description="Disordered" evidence="1">
    <location>
        <begin position="277"/>
        <end position="329"/>
    </location>
</feature>
<feature type="compositionally biased region" description="Acidic residues" evidence="1">
    <location>
        <begin position="302"/>
        <end position="312"/>
    </location>
</feature>
<dbReference type="AlphaFoldDB" id="A0A2P4R7S7"/>
<accession>A0A2P4R7S7</accession>
<evidence type="ECO:0000313" key="2">
    <source>
        <dbReference type="EMBL" id="POH37314.1"/>
    </source>
</evidence>
<gene>
    <name evidence="2" type="ORF">C2R26_03585</name>
</gene>
<protein>
    <submittedName>
        <fullName evidence="2">Uncharacterized protein</fullName>
    </submittedName>
</protein>
<feature type="region of interest" description="Disordered" evidence="1">
    <location>
        <begin position="161"/>
        <end position="203"/>
    </location>
</feature>
<proteinExistence type="predicted"/>
<organism evidence="2">
    <name type="scientific">Companilactobacillus formosensis</name>
    <dbReference type="NCBI Taxonomy" id="1617889"/>
    <lineage>
        <taxon>Bacteria</taxon>
        <taxon>Bacillati</taxon>
        <taxon>Bacillota</taxon>
        <taxon>Bacilli</taxon>
        <taxon>Lactobacillales</taxon>
        <taxon>Lactobacillaceae</taxon>
        <taxon>Companilactobacillus</taxon>
    </lineage>
</organism>
<name>A0A2P4R7S7_9LACO</name>
<sequence length="329" mass="36104">MNKRGLIVIALGLLLLGTGCNKVTRNRTTGADVTRAKKITNYVDLSHSEKNEMTFEFTKSSSDAALVSVSLKVVNRTSKNIEFDGDSFILAHRNASDVMSTRDNKIVIKSNSTKNIKNLFEDVDATDFQKVGLYCYKNHNNKLAYSEMNVNVSRSSNLKNDDLQKSYLTTNKKKTKPVQKKNINKENDNQQAAQRRPAPVGPINTGQQAIALIESQNVLAPKGTDYCTMGSGTANGPFETSNGQSVYWVRLYHNTGSAVVYLDDWVVYQDRTVLHQAPGDMSSDSSNSEGNNDDNGAFGSNDESDENNDGDVDVNQGHDADVNSIQGAE</sequence>
<evidence type="ECO:0000256" key="1">
    <source>
        <dbReference type="SAM" id="MobiDB-lite"/>
    </source>
</evidence>